<proteinExistence type="predicted"/>
<sequence>MQPRGNSKIRLIHIFVQKNERFFPFFVFALLFSVSSSLRCSPDSRLPRDGDRDFRRREPEAISSAEISETQVAIERPKTFALNIFKYS</sequence>
<dbReference type="AlphaFoldDB" id="A0A915IZP1"/>
<reference evidence="2" key="1">
    <citation type="submission" date="2022-11" db="UniProtKB">
        <authorList>
            <consortium name="WormBaseParasite"/>
        </authorList>
    </citation>
    <scope>IDENTIFICATION</scope>
</reference>
<evidence type="ECO:0000313" key="2">
    <source>
        <dbReference type="WBParaSite" id="nRc.2.0.1.t19676-RA"/>
    </source>
</evidence>
<evidence type="ECO:0000313" key="1">
    <source>
        <dbReference type="Proteomes" id="UP000887565"/>
    </source>
</evidence>
<dbReference type="Proteomes" id="UP000887565">
    <property type="component" value="Unplaced"/>
</dbReference>
<keyword evidence="1" id="KW-1185">Reference proteome</keyword>
<name>A0A915IZP1_ROMCU</name>
<dbReference type="WBParaSite" id="nRc.2.0.1.t19676-RA">
    <property type="protein sequence ID" value="nRc.2.0.1.t19676-RA"/>
    <property type="gene ID" value="nRc.2.0.1.g19676"/>
</dbReference>
<protein>
    <submittedName>
        <fullName evidence="2">Secreted protein</fullName>
    </submittedName>
</protein>
<accession>A0A915IZP1</accession>
<organism evidence="1 2">
    <name type="scientific">Romanomermis culicivorax</name>
    <name type="common">Nematode worm</name>
    <dbReference type="NCBI Taxonomy" id="13658"/>
    <lineage>
        <taxon>Eukaryota</taxon>
        <taxon>Metazoa</taxon>
        <taxon>Ecdysozoa</taxon>
        <taxon>Nematoda</taxon>
        <taxon>Enoplea</taxon>
        <taxon>Dorylaimia</taxon>
        <taxon>Mermithida</taxon>
        <taxon>Mermithoidea</taxon>
        <taxon>Mermithidae</taxon>
        <taxon>Romanomermis</taxon>
    </lineage>
</organism>